<dbReference type="AlphaFoldDB" id="A0AAW2GMZ2"/>
<dbReference type="Proteomes" id="UP001430953">
    <property type="component" value="Unassembled WGS sequence"/>
</dbReference>
<evidence type="ECO:0000256" key="1">
    <source>
        <dbReference type="SAM" id="MobiDB-lite"/>
    </source>
</evidence>
<proteinExistence type="predicted"/>
<feature type="region of interest" description="Disordered" evidence="1">
    <location>
        <begin position="1"/>
        <end position="21"/>
    </location>
</feature>
<accession>A0AAW2GMZ2</accession>
<reference evidence="2 3" key="1">
    <citation type="submission" date="2023-03" db="EMBL/GenBank/DDBJ databases">
        <title>High recombination rates correlate with genetic variation in Cardiocondyla obscurior ants.</title>
        <authorList>
            <person name="Errbii M."/>
        </authorList>
    </citation>
    <scope>NUCLEOTIDE SEQUENCE [LARGE SCALE GENOMIC DNA]</scope>
    <source>
        <strain evidence="2">Alpha-2009</strain>
        <tissue evidence="2">Whole body</tissue>
    </source>
</reference>
<evidence type="ECO:0000313" key="3">
    <source>
        <dbReference type="Proteomes" id="UP001430953"/>
    </source>
</evidence>
<evidence type="ECO:0000313" key="2">
    <source>
        <dbReference type="EMBL" id="KAL0128115.1"/>
    </source>
</evidence>
<comment type="caution">
    <text evidence="2">The sequence shown here is derived from an EMBL/GenBank/DDBJ whole genome shotgun (WGS) entry which is preliminary data.</text>
</comment>
<name>A0AAW2GMZ2_9HYME</name>
<gene>
    <name evidence="2" type="ORF">PUN28_003398</name>
</gene>
<dbReference type="EMBL" id="JADYXP020000003">
    <property type="protein sequence ID" value="KAL0128115.1"/>
    <property type="molecule type" value="Genomic_DNA"/>
</dbReference>
<protein>
    <submittedName>
        <fullName evidence="2">Uncharacterized protein</fullName>
    </submittedName>
</protein>
<keyword evidence="3" id="KW-1185">Reference proteome</keyword>
<organism evidence="2 3">
    <name type="scientific">Cardiocondyla obscurior</name>
    <dbReference type="NCBI Taxonomy" id="286306"/>
    <lineage>
        <taxon>Eukaryota</taxon>
        <taxon>Metazoa</taxon>
        <taxon>Ecdysozoa</taxon>
        <taxon>Arthropoda</taxon>
        <taxon>Hexapoda</taxon>
        <taxon>Insecta</taxon>
        <taxon>Pterygota</taxon>
        <taxon>Neoptera</taxon>
        <taxon>Endopterygota</taxon>
        <taxon>Hymenoptera</taxon>
        <taxon>Apocrita</taxon>
        <taxon>Aculeata</taxon>
        <taxon>Formicoidea</taxon>
        <taxon>Formicidae</taxon>
        <taxon>Myrmicinae</taxon>
        <taxon>Cardiocondyla</taxon>
    </lineage>
</organism>
<sequence>MSTYSPREADGPRSRSAAGRRVLDRGRASIVGKGIKGTLIVAAGEQWRHRNYRYTPGSRAAASARTRRDPDISIRLGHTCALLKIRQAEIICFSLVIRRACVSKLLHPPPLDLDGKVGHTEKDAP</sequence>